<gene>
    <name evidence="1" type="ORF">kuste2911</name>
</gene>
<dbReference type="AlphaFoldDB" id="Q1Q0Z3"/>
<evidence type="ECO:0000313" key="1">
    <source>
        <dbReference type="EMBL" id="CAJ73664.1"/>
    </source>
</evidence>
<sequence>MGTSRVSFTLNSYFHSTYENLKLEKPSRYPPSFSFYLVWHFIKISTLIPSLQATAKQS</sequence>
<dbReference type="EMBL" id="CT573071">
    <property type="protein sequence ID" value="CAJ73664.1"/>
    <property type="molecule type" value="Genomic_DNA"/>
</dbReference>
<accession>Q1Q0Z3</accession>
<protein>
    <submittedName>
        <fullName evidence="1">Uncharacterized protein</fullName>
    </submittedName>
</protein>
<organism evidence="1">
    <name type="scientific">Kuenenia stuttgartiensis</name>
    <dbReference type="NCBI Taxonomy" id="174633"/>
    <lineage>
        <taxon>Bacteria</taxon>
        <taxon>Pseudomonadati</taxon>
        <taxon>Planctomycetota</taxon>
        <taxon>Candidatus Brocadiia</taxon>
        <taxon>Candidatus Brocadiales</taxon>
        <taxon>Candidatus Brocadiaceae</taxon>
        <taxon>Candidatus Kuenenia</taxon>
    </lineage>
</organism>
<reference evidence="1" key="2">
    <citation type="submission" date="2006-01" db="EMBL/GenBank/DDBJ databases">
        <authorList>
            <person name="Genoscope"/>
        </authorList>
    </citation>
    <scope>NUCLEOTIDE SEQUENCE</scope>
</reference>
<name>Q1Q0Z3_KUEST</name>
<proteinExistence type="predicted"/>
<reference evidence="1" key="1">
    <citation type="journal article" date="2006" name="Nature">
        <title>Deciphering the evolution and metabolism of an anammox bacterium from a community genome.</title>
        <authorList>
            <person name="Strous M."/>
            <person name="Pelletier E."/>
            <person name="Mangenot S."/>
            <person name="Rattei T."/>
            <person name="Lehner A."/>
            <person name="Taylor M.W."/>
            <person name="Horn M."/>
            <person name="Daims H."/>
            <person name="Bartol-Mavel D."/>
            <person name="Wincker P."/>
            <person name="Barbe V."/>
            <person name="Fonknechten N."/>
            <person name="Vallenet D."/>
            <person name="Segurens B."/>
            <person name="Schenowitz-Truong C."/>
            <person name="Medigue C."/>
            <person name="Collingro A."/>
            <person name="Snel B."/>
            <person name="Dutilh B.E."/>
            <person name="OpDenCamp H.J.M."/>
            <person name="vanDerDrift C."/>
            <person name="Cirpus I."/>
            <person name="vanDePas-Schoonen K.T."/>
            <person name="Harhangi H.R."/>
            <person name="vanNiftrik L."/>
            <person name="Schmid M."/>
            <person name="Keltjens J."/>
            <person name="vanDeVossenberg J."/>
            <person name="Kartal B."/>
            <person name="Meier H."/>
            <person name="Frishman D."/>
            <person name="Huynen M.A."/>
            <person name="Mewes H."/>
            <person name="Weissenbach J."/>
            <person name="Jetten M.S.M."/>
            <person name="Wagner M."/>
            <person name="LePaslier D."/>
        </authorList>
    </citation>
    <scope>NUCLEOTIDE SEQUENCE</scope>
</reference>